<evidence type="ECO:0000313" key="1">
    <source>
        <dbReference type="EMBL" id="KAK7014622.1"/>
    </source>
</evidence>
<proteinExistence type="predicted"/>
<sequence>MVFLRFLPGFCPRPANIFKFVTTLFPKFTPTAPPIRRLSHPSPDFWRRPLDFNVRICHRTRNAHQDFNARFFGCFGSASGWLRHRTMLTERLLFDSSLETQTLLRSPSRRSAELVS</sequence>
<dbReference type="AlphaFoldDB" id="A0AAW0AN09"/>
<accession>A0AAW0AN09</accession>
<reference evidence="1 2" key="1">
    <citation type="journal article" date="2024" name="J Genomics">
        <title>Draft genome sequencing and assembly of Favolaschia claudopus CIRM-BRFM 2984 isolated from oak limbs.</title>
        <authorList>
            <person name="Navarro D."/>
            <person name="Drula E."/>
            <person name="Chaduli D."/>
            <person name="Cazenave R."/>
            <person name="Ahrendt S."/>
            <person name="Wang J."/>
            <person name="Lipzen A."/>
            <person name="Daum C."/>
            <person name="Barry K."/>
            <person name="Grigoriev I.V."/>
            <person name="Favel A."/>
            <person name="Rosso M.N."/>
            <person name="Martin F."/>
        </authorList>
    </citation>
    <scope>NUCLEOTIDE SEQUENCE [LARGE SCALE GENOMIC DNA]</scope>
    <source>
        <strain evidence="1 2">CIRM-BRFM 2984</strain>
    </source>
</reference>
<gene>
    <name evidence="1" type="ORF">R3P38DRAFT_3205535</name>
</gene>
<comment type="caution">
    <text evidence="1">The sequence shown here is derived from an EMBL/GenBank/DDBJ whole genome shotgun (WGS) entry which is preliminary data.</text>
</comment>
<dbReference type="Proteomes" id="UP001362999">
    <property type="component" value="Unassembled WGS sequence"/>
</dbReference>
<dbReference type="EMBL" id="JAWWNJ010000056">
    <property type="protein sequence ID" value="KAK7014622.1"/>
    <property type="molecule type" value="Genomic_DNA"/>
</dbReference>
<organism evidence="1 2">
    <name type="scientific">Favolaschia claudopus</name>
    <dbReference type="NCBI Taxonomy" id="2862362"/>
    <lineage>
        <taxon>Eukaryota</taxon>
        <taxon>Fungi</taxon>
        <taxon>Dikarya</taxon>
        <taxon>Basidiomycota</taxon>
        <taxon>Agaricomycotina</taxon>
        <taxon>Agaricomycetes</taxon>
        <taxon>Agaricomycetidae</taxon>
        <taxon>Agaricales</taxon>
        <taxon>Marasmiineae</taxon>
        <taxon>Mycenaceae</taxon>
        <taxon>Favolaschia</taxon>
    </lineage>
</organism>
<name>A0AAW0AN09_9AGAR</name>
<evidence type="ECO:0000313" key="2">
    <source>
        <dbReference type="Proteomes" id="UP001362999"/>
    </source>
</evidence>
<keyword evidence="2" id="KW-1185">Reference proteome</keyword>
<protein>
    <submittedName>
        <fullName evidence="1">Uncharacterized protein</fullName>
    </submittedName>
</protein>